<organism evidence="2 3">
    <name type="scientific">Trichoderma gamsii</name>
    <dbReference type="NCBI Taxonomy" id="398673"/>
    <lineage>
        <taxon>Eukaryota</taxon>
        <taxon>Fungi</taxon>
        <taxon>Dikarya</taxon>
        <taxon>Ascomycota</taxon>
        <taxon>Pezizomycotina</taxon>
        <taxon>Sordariomycetes</taxon>
        <taxon>Hypocreomycetidae</taxon>
        <taxon>Hypocreales</taxon>
        <taxon>Hypocreaceae</taxon>
        <taxon>Trichoderma</taxon>
    </lineage>
</organism>
<dbReference type="AlphaFoldDB" id="A0A2K0TBZ3"/>
<accession>A0A2K0TBZ3</accession>
<dbReference type="OrthoDB" id="4868058at2759"/>
<comment type="caution">
    <text evidence="2">The sequence shown here is derived from an EMBL/GenBank/DDBJ whole genome shotgun (WGS) entry which is preliminary data.</text>
</comment>
<feature type="chain" id="PRO_5014438714" evidence="1">
    <location>
        <begin position="17"/>
        <end position="72"/>
    </location>
</feature>
<protein>
    <submittedName>
        <fullName evidence="2">Uncharacterized protein</fullName>
    </submittedName>
</protein>
<proteinExistence type="predicted"/>
<evidence type="ECO:0000313" key="2">
    <source>
        <dbReference type="EMBL" id="PNP43041.1"/>
    </source>
</evidence>
<sequence length="72" mass="7983">MKFASVFVLLPALALAFPAQQPQARDIDNNLQRRFTCPPNVQDFCSASNIHSGCENGKFYSGAMDTCRECHC</sequence>
<name>A0A2K0TBZ3_9HYPO</name>
<evidence type="ECO:0000313" key="3">
    <source>
        <dbReference type="Proteomes" id="UP000236546"/>
    </source>
</evidence>
<keyword evidence="1" id="KW-0732">Signal</keyword>
<feature type="signal peptide" evidence="1">
    <location>
        <begin position="1"/>
        <end position="16"/>
    </location>
</feature>
<evidence type="ECO:0000256" key="1">
    <source>
        <dbReference type="SAM" id="SignalP"/>
    </source>
</evidence>
<gene>
    <name evidence="2" type="ORF">TGAMA5MH_04974</name>
</gene>
<dbReference type="EMBL" id="MTYH01000049">
    <property type="protein sequence ID" value="PNP43041.1"/>
    <property type="molecule type" value="Genomic_DNA"/>
</dbReference>
<reference evidence="2 3" key="1">
    <citation type="submission" date="2017-02" db="EMBL/GenBank/DDBJ databases">
        <title>Genomes of Trichoderma spp. with biocontrol activity.</title>
        <authorList>
            <person name="Gardiner D."/>
            <person name="Kazan K."/>
            <person name="Vos C."/>
            <person name="Harvey P."/>
        </authorList>
    </citation>
    <scope>NUCLEOTIDE SEQUENCE [LARGE SCALE GENOMIC DNA]</scope>
    <source>
        <strain evidence="2 3">A5MH</strain>
    </source>
</reference>
<dbReference type="Proteomes" id="UP000236546">
    <property type="component" value="Unassembled WGS sequence"/>
</dbReference>